<dbReference type="GO" id="GO:0004527">
    <property type="term" value="F:exonuclease activity"/>
    <property type="evidence" value="ECO:0007669"/>
    <property type="project" value="UniProtKB-KW"/>
</dbReference>
<keyword evidence="8" id="KW-0238">DNA-binding</keyword>
<evidence type="ECO:0000256" key="1">
    <source>
        <dbReference type="ARBA" id="ARBA00022722"/>
    </source>
</evidence>
<evidence type="ECO:0000256" key="9">
    <source>
        <dbReference type="ARBA" id="ARBA00023204"/>
    </source>
</evidence>
<sequence>MRRRGVSQPGSLIAEITGTVDDDPWSPEAMTWPLLEVIDCSLDQPWCEPLAKHLGHFDTDDEAELRRGRRYSVARRLAGLFASYARQRPQLLIDWLAGNADGLDADLAWQPQLWRALVERTQADPPHIRHQKTVARLREGRRICRHGCRCSGIPGWPAPKSSCSTRWPPTTTFTCGCRIPATTSGGRCPVCTARCRAPRTPAVTAPTTPCWRR</sequence>
<organism evidence="10">
    <name type="scientific">Mycobacterium xenopi 4042</name>
    <dbReference type="NCBI Taxonomy" id="1299334"/>
    <lineage>
        <taxon>Bacteria</taxon>
        <taxon>Bacillati</taxon>
        <taxon>Actinomycetota</taxon>
        <taxon>Actinomycetes</taxon>
        <taxon>Mycobacteriales</taxon>
        <taxon>Mycobacteriaceae</taxon>
        <taxon>Mycobacterium</taxon>
    </lineage>
</organism>
<dbReference type="Gene3D" id="3.40.50.10930">
    <property type="match status" value="1"/>
</dbReference>
<evidence type="ECO:0000256" key="7">
    <source>
        <dbReference type="ARBA" id="ARBA00022840"/>
    </source>
</evidence>
<dbReference type="EMBL" id="JAOB01000093">
    <property type="protein sequence ID" value="EUA07236.1"/>
    <property type="molecule type" value="Genomic_DNA"/>
</dbReference>
<proteinExistence type="predicted"/>
<evidence type="ECO:0000256" key="8">
    <source>
        <dbReference type="ARBA" id="ARBA00023125"/>
    </source>
</evidence>
<dbReference type="GO" id="GO:0006310">
    <property type="term" value="P:DNA recombination"/>
    <property type="evidence" value="ECO:0007669"/>
    <property type="project" value="TreeGrafter"/>
</dbReference>
<dbReference type="AlphaFoldDB" id="X7YKB5"/>
<comment type="caution">
    <text evidence="10">The sequence shown here is derived from an EMBL/GenBank/DDBJ whole genome shotgun (WGS) entry which is preliminary data.</text>
</comment>
<evidence type="ECO:0000256" key="5">
    <source>
        <dbReference type="ARBA" id="ARBA00022806"/>
    </source>
</evidence>
<dbReference type="GO" id="GO:0003677">
    <property type="term" value="F:DNA binding"/>
    <property type="evidence" value="ECO:0007669"/>
    <property type="project" value="UniProtKB-KW"/>
</dbReference>
<keyword evidence="9" id="KW-0234">DNA repair</keyword>
<dbReference type="Gene3D" id="1.10.10.160">
    <property type="match status" value="1"/>
</dbReference>
<evidence type="ECO:0000256" key="4">
    <source>
        <dbReference type="ARBA" id="ARBA00022801"/>
    </source>
</evidence>
<keyword evidence="6" id="KW-0269">Exonuclease</keyword>
<keyword evidence="5" id="KW-0347">Helicase</keyword>
<dbReference type="GO" id="GO:0005524">
    <property type="term" value="F:ATP binding"/>
    <property type="evidence" value="ECO:0007669"/>
    <property type="project" value="UniProtKB-KW"/>
</dbReference>
<dbReference type="PANTHER" id="PTHR30591">
    <property type="entry name" value="RECBCD ENZYME SUBUNIT RECC"/>
    <property type="match status" value="1"/>
</dbReference>
<dbReference type="SUPFAM" id="SSF52540">
    <property type="entry name" value="P-loop containing nucleoside triphosphate hydrolases"/>
    <property type="match status" value="1"/>
</dbReference>
<reference evidence="10" key="1">
    <citation type="submission" date="2014-01" db="EMBL/GenBank/DDBJ databases">
        <authorList>
            <person name="Brown-Elliot B."/>
            <person name="Wallace R."/>
            <person name="Lenaerts A."/>
            <person name="Ordway D."/>
            <person name="DeGroote M.A."/>
            <person name="Parker T."/>
            <person name="Sizemore C."/>
            <person name="Tallon L.J."/>
            <person name="Sadzewicz L.K."/>
            <person name="Sengamalay N."/>
            <person name="Fraser C.M."/>
            <person name="Hine E."/>
            <person name="Shefchek K.A."/>
            <person name="Das S.P."/>
            <person name="Tettelin H."/>
        </authorList>
    </citation>
    <scope>NUCLEOTIDE SEQUENCE [LARGE SCALE GENOMIC DNA]</scope>
    <source>
        <strain evidence="10">4042</strain>
    </source>
</reference>
<keyword evidence="3" id="KW-0227">DNA damage</keyword>
<dbReference type="InterPro" id="IPR027417">
    <property type="entry name" value="P-loop_NTPase"/>
</dbReference>
<accession>X7YKB5</accession>
<protein>
    <submittedName>
        <fullName evidence="10">Exodeoxyribonuclease V, gamma subunit</fullName>
    </submittedName>
</protein>
<keyword evidence="2" id="KW-0547">Nucleotide-binding</keyword>
<gene>
    <name evidence="10" type="ORF">I553_0892</name>
</gene>
<dbReference type="PANTHER" id="PTHR30591:SF1">
    <property type="entry name" value="RECBCD ENZYME SUBUNIT RECC"/>
    <property type="match status" value="1"/>
</dbReference>
<dbReference type="GO" id="GO:0004386">
    <property type="term" value="F:helicase activity"/>
    <property type="evidence" value="ECO:0007669"/>
    <property type="project" value="UniProtKB-KW"/>
</dbReference>
<evidence type="ECO:0000256" key="2">
    <source>
        <dbReference type="ARBA" id="ARBA00022741"/>
    </source>
</evidence>
<evidence type="ECO:0000313" key="10">
    <source>
        <dbReference type="EMBL" id="EUA07236.1"/>
    </source>
</evidence>
<keyword evidence="7" id="KW-0067">ATP-binding</keyword>
<dbReference type="InterPro" id="IPR013986">
    <property type="entry name" value="DExx_box_DNA_helicase_dom_sf"/>
</dbReference>
<keyword evidence="1" id="KW-0540">Nuclease</keyword>
<evidence type="ECO:0000256" key="6">
    <source>
        <dbReference type="ARBA" id="ARBA00022839"/>
    </source>
</evidence>
<dbReference type="PATRIC" id="fig|1299334.3.peg.10464"/>
<name>X7YKB5_MYCXE</name>
<keyword evidence="4" id="KW-0378">Hydrolase</keyword>
<evidence type="ECO:0000256" key="3">
    <source>
        <dbReference type="ARBA" id="ARBA00022763"/>
    </source>
</evidence>
<dbReference type="Pfam" id="PF04257">
    <property type="entry name" value="Exonuc_V_gamma"/>
    <property type="match status" value="1"/>
</dbReference>
<dbReference type="GO" id="GO:0006281">
    <property type="term" value="P:DNA repair"/>
    <property type="evidence" value="ECO:0007669"/>
    <property type="project" value="UniProtKB-KW"/>
</dbReference>